<dbReference type="EMBL" id="CARXXK010000002">
    <property type="protein sequence ID" value="CAI6354872.1"/>
    <property type="molecule type" value="Genomic_DNA"/>
</dbReference>
<sequence>MYMRSSPEIDQILNRKTRSNLNTLLINGNISTLLRRMKKKYIVNKTCSFDSIAFILSMAYLDHPQYKSFVDVSDNTLLQFCKHLALNGTSKISYMTRLKILGIFDEQESINNVRVIDARCNVLFIITKLLKTAPSAIEHMICSNNINCPQSTRDVPSPTIIVRLKNNMQDLNNALNLYVFPKEIENVHQINVQEQ</sequence>
<evidence type="ECO:0000313" key="1">
    <source>
        <dbReference type="EMBL" id="CAI6354872.1"/>
    </source>
</evidence>
<dbReference type="AlphaFoldDB" id="A0AAV0WGR2"/>
<proteinExistence type="predicted"/>
<keyword evidence="2" id="KW-1185">Reference proteome</keyword>
<reference evidence="1 2" key="1">
    <citation type="submission" date="2023-01" db="EMBL/GenBank/DDBJ databases">
        <authorList>
            <person name="Whitehead M."/>
        </authorList>
    </citation>
    <scope>NUCLEOTIDE SEQUENCE [LARGE SCALE GENOMIC DNA]</scope>
</reference>
<protein>
    <submittedName>
        <fullName evidence="1">Uncharacterized protein</fullName>
    </submittedName>
</protein>
<evidence type="ECO:0000313" key="2">
    <source>
        <dbReference type="Proteomes" id="UP001160148"/>
    </source>
</evidence>
<name>A0AAV0WGR2_9HEMI</name>
<comment type="caution">
    <text evidence="1">The sequence shown here is derived from an EMBL/GenBank/DDBJ whole genome shotgun (WGS) entry which is preliminary data.</text>
</comment>
<organism evidence="1 2">
    <name type="scientific">Macrosiphum euphorbiae</name>
    <name type="common">potato aphid</name>
    <dbReference type="NCBI Taxonomy" id="13131"/>
    <lineage>
        <taxon>Eukaryota</taxon>
        <taxon>Metazoa</taxon>
        <taxon>Ecdysozoa</taxon>
        <taxon>Arthropoda</taxon>
        <taxon>Hexapoda</taxon>
        <taxon>Insecta</taxon>
        <taxon>Pterygota</taxon>
        <taxon>Neoptera</taxon>
        <taxon>Paraneoptera</taxon>
        <taxon>Hemiptera</taxon>
        <taxon>Sternorrhyncha</taxon>
        <taxon>Aphidomorpha</taxon>
        <taxon>Aphidoidea</taxon>
        <taxon>Aphididae</taxon>
        <taxon>Macrosiphini</taxon>
        <taxon>Macrosiphum</taxon>
    </lineage>
</organism>
<dbReference type="Proteomes" id="UP001160148">
    <property type="component" value="Unassembled WGS sequence"/>
</dbReference>
<gene>
    <name evidence="1" type="ORF">MEUPH1_LOCUS10803</name>
</gene>
<accession>A0AAV0WGR2</accession>